<accession>A0ABU5NBT3</accession>
<evidence type="ECO:0000313" key="2">
    <source>
        <dbReference type="EMBL" id="MEA0970582.1"/>
    </source>
</evidence>
<evidence type="ECO:0000313" key="3">
    <source>
        <dbReference type="Proteomes" id="UP001291687"/>
    </source>
</evidence>
<dbReference type="EMBL" id="JARJFB010000028">
    <property type="protein sequence ID" value="MEA0970582.1"/>
    <property type="molecule type" value="Genomic_DNA"/>
</dbReference>
<reference evidence="2 3" key="1">
    <citation type="submission" date="2023-03" db="EMBL/GenBank/DDBJ databases">
        <title>Host association and intracellularity evolved multiple times independently in the Rickettsiales.</title>
        <authorList>
            <person name="Castelli M."/>
            <person name="Nardi T."/>
            <person name="Gammuto L."/>
            <person name="Bellinzona G."/>
            <person name="Sabaneyeva E."/>
            <person name="Potekhin A."/>
            <person name="Serra V."/>
            <person name="Petroni G."/>
            <person name="Sassera D."/>
        </authorList>
    </citation>
    <scope>NUCLEOTIDE SEQUENCE [LARGE SCALE GENOMIC DNA]</scope>
    <source>
        <strain evidence="2 3">Sr 2-6</strain>
    </source>
</reference>
<protein>
    <submittedName>
        <fullName evidence="2">Uncharacterized protein</fullName>
    </submittedName>
</protein>
<keyword evidence="1" id="KW-1133">Transmembrane helix</keyword>
<name>A0ABU5NBT3_9RICK</name>
<feature type="transmembrane region" description="Helical" evidence="1">
    <location>
        <begin position="12"/>
        <end position="30"/>
    </location>
</feature>
<keyword evidence="1" id="KW-0812">Transmembrane</keyword>
<dbReference type="RefSeq" id="WP_322776485.1">
    <property type="nucleotide sequence ID" value="NZ_JARJFB010000028.1"/>
</dbReference>
<sequence>MKTKTTEEKIVSGGKAIATVVKVVITIGVGLAAPTALGMCLGAGAGFGAMLYTMAWFGGVGCVATEGCAVGMAAVAVVGTAAGGTTYYFMDNVIDDCFGHKESGETSLTGDHSHSS</sequence>
<gene>
    <name evidence="2" type="ORF">Megvenef_00548</name>
</gene>
<comment type="caution">
    <text evidence="2">The sequence shown here is derived from an EMBL/GenBank/DDBJ whole genome shotgun (WGS) entry which is preliminary data.</text>
</comment>
<keyword evidence="1" id="KW-0472">Membrane</keyword>
<proteinExistence type="predicted"/>
<organism evidence="2 3">
    <name type="scientific">Candidatus Megaera venefica</name>
    <dbReference type="NCBI Taxonomy" id="2055910"/>
    <lineage>
        <taxon>Bacteria</taxon>
        <taxon>Pseudomonadati</taxon>
        <taxon>Pseudomonadota</taxon>
        <taxon>Alphaproteobacteria</taxon>
        <taxon>Rickettsiales</taxon>
        <taxon>Rickettsiaceae</taxon>
        <taxon>Candidatus Megaera</taxon>
    </lineage>
</organism>
<feature type="transmembrane region" description="Helical" evidence="1">
    <location>
        <begin position="69"/>
        <end position="90"/>
    </location>
</feature>
<feature type="transmembrane region" description="Helical" evidence="1">
    <location>
        <begin position="36"/>
        <end position="57"/>
    </location>
</feature>
<dbReference type="Proteomes" id="UP001291687">
    <property type="component" value="Unassembled WGS sequence"/>
</dbReference>
<evidence type="ECO:0000256" key="1">
    <source>
        <dbReference type="SAM" id="Phobius"/>
    </source>
</evidence>
<keyword evidence="3" id="KW-1185">Reference proteome</keyword>